<comment type="caution">
    <text evidence="2">The sequence shown here is derived from an EMBL/GenBank/DDBJ whole genome shotgun (WGS) entry which is preliminary data.</text>
</comment>
<dbReference type="PANTHER" id="PTHR35910:SF6">
    <property type="entry name" value="2EXR DOMAIN-CONTAINING PROTEIN"/>
    <property type="match status" value="1"/>
</dbReference>
<accession>A0A1E1KJX3</accession>
<keyword evidence="3" id="KW-1185">Reference proteome</keyword>
<evidence type="ECO:0000259" key="1">
    <source>
        <dbReference type="Pfam" id="PF20150"/>
    </source>
</evidence>
<dbReference type="InterPro" id="IPR045518">
    <property type="entry name" value="2EXR"/>
</dbReference>
<dbReference type="EMBL" id="FJUW01000014">
    <property type="protein sequence ID" value="CZS98310.1"/>
    <property type="molecule type" value="Genomic_DNA"/>
</dbReference>
<feature type="domain" description="2EXR" evidence="1">
    <location>
        <begin position="10"/>
        <end position="147"/>
    </location>
</feature>
<sequence length="362" mass="41771">MAGLALRKRFTCFGRLPLEIRLMIWERALPGPRLVNIRQRPTRKTLLDYMEEKDYDLPSQNDHDETDGFEEGIRAWNNLSLELSVAQDLPVPFYEARLFGLSSDSPTPPMTFVCRESYRVVSRYYTKAFACMGSSPGTYFDFDVDTLYIHDARFAFYINYIRNLENILDGLTGVFKITDVENAARVQKLAIAITGCPRDRELKDFIDGLLEVFEGVKEISLIVGDHNNGHTLMNTHHLDDIEFECIIDPISFDAAIRQYHQCRNSTLRRKVQQMRIPIHYKAKQVAHVVEAWEAKRESSGSKERRRLPKIEAKILVTPRAVRDLGRAVALYNTALRDHEQKMRRDREAAGFCTDDALSDDEF</sequence>
<dbReference type="PANTHER" id="PTHR35910">
    <property type="entry name" value="2EXR DOMAIN-CONTAINING PROTEIN"/>
    <property type="match status" value="1"/>
</dbReference>
<reference evidence="3" key="1">
    <citation type="submission" date="2016-03" db="EMBL/GenBank/DDBJ databases">
        <authorList>
            <person name="Ploux O."/>
        </authorList>
    </citation>
    <scope>NUCLEOTIDE SEQUENCE [LARGE SCALE GENOMIC DNA]</scope>
    <source>
        <strain evidence="3">UK7</strain>
    </source>
</reference>
<evidence type="ECO:0000313" key="2">
    <source>
        <dbReference type="EMBL" id="CZS98310.1"/>
    </source>
</evidence>
<dbReference type="InParanoid" id="A0A1E1KJX3"/>
<dbReference type="Proteomes" id="UP000178129">
    <property type="component" value="Unassembled WGS sequence"/>
</dbReference>
<protein>
    <recommendedName>
        <fullName evidence="1">2EXR domain-containing protein</fullName>
    </recommendedName>
</protein>
<evidence type="ECO:0000313" key="3">
    <source>
        <dbReference type="Proteomes" id="UP000178129"/>
    </source>
</evidence>
<proteinExistence type="predicted"/>
<dbReference type="AlphaFoldDB" id="A0A1E1KJX3"/>
<dbReference type="Pfam" id="PF20150">
    <property type="entry name" value="2EXR"/>
    <property type="match status" value="1"/>
</dbReference>
<name>A0A1E1KJX3_9HELO</name>
<organism evidence="2 3">
    <name type="scientific">Rhynchosporium graminicola</name>
    <dbReference type="NCBI Taxonomy" id="2792576"/>
    <lineage>
        <taxon>Eukaryota</taxon>
        <taxon>Fungi</taxon>
        <taxon>Dikarya</taxon>
        <taxon>Ascomycota</taxon>
        <taxon>Pezizomycotina</taxon>
        <taxon>Leotiomycetes</taxon>
        <taxon>Helotiales</taxon>
        <taxon>Ploettnerulaceae</taxon>
        <taxon>Rhynchosporium</taxon>
    </lineage>
</organism>
<gene>
    <name evidence="2" type="ORF">RCO7_08954</name>
</gene>